<dbReference type="InterPro" id="IPR029153">
    <property type="entry name" value="CPG4"/>
</dbReference>
<keyword evidence="1" id="KW-0812">Transmembrane</keyword>
<keyword evidence="1" id="KW-1133">Transmembrane helix</keyword>
<evidence type="ECO:0000313" key="3">
    <source>
        <dbReference type="Proteomes" id="UP000035681"/>
    </source>
</evidence>
<dbReference type="PANTHER" id="PTHR36944">
    <property type="entry name" value="PROTEIN CBG02791-RELATED"/>
    <property type="match status" value="1"/>
</dbReference>
<feature type="domain" description="Chondroitin proteoglycan 4" evidence="2">
    <location>
        <begin position="70"/>
        <end position="145"/>
    </location>
</feature>
<keyword evidence="3" id="KW-1185">Reference proteome</keyword>
<dbReference type="WBParaSite" id="TCONS_00012475.p1">
    <property type="protein sequence ID" value="TCONS_00012475.p1"/>
    <property type="gene ID" value="XLOC_008121"/>
</dbReference>
<evidence type="ECO:0000313" key="4">
    <source>
        <dbReference type="WBParaSite" id="SSTP_0001092100.1"/>
    </source>
</evidence>
<dbReference type="WBParaSite" id="SSTP_0001092100.1">
    <property type="protein sequence ID" value="SSTP_0001092100.1"/>
    <property type="gene ID" value="SSTP_0001092100"/>
</dbReference>
<name>A0A0K0EN84_STRER</name>
<organism evidence="4">
    <name type="scientific">Strongyloides stercoralis</name>
    <name type="common">Threadworm</name>
    <dbReference type="NCBI Taxonomy" id="6248"/>
    <lineage>
        <taxon>Eukaryota</taxon>
        <taxon>Metazoa</taxon>
        <taxon>Ecdysozoa</taxon>
        <taxon>Nematoda</taxon>
        <taxon>Chromadorea</taxon>
        <taxon>Rhabditida</taxon>
        <taxon>Tylenchina</taxon>
        <taxon>Panagrolaimomorpha</taxon>
        <taxon>Strongyloidoidea</taxon>
        <taxon>Strongyloididae</taxon>
        <taxon>Strongyloides</taxon>
    </lineage>
</organism>
<reference evidence="4" key="1">
    <citation type="submission" date="2015-08" db="UniProtKB">
        <authorList>
            <consortium name="WormBaseParasite"/>
        </authorList>
    </citation>
    <scope>IDENTIFICATION</scope>
</reference>
<dbReference type="PANTHER" id="PTHR36944:SF4">
    <property type="entry name" value="CPG4 DOMAIN-CONTAINING PROTEIN"/>
    <property type="match status" value="1"/>
</dbReference>
<dbReference type="AlphaFoldDB" id="A0A0K0EN84"/>
<protein>
    <submittedName>
        <fullName evidence="4 5">CPG4 domain-containing protein</fullName>
    </submittedName>
</protein>
<evidence type="ECO:0000313" key="5">
    <source>
        <dbReference type="WBParaSite" id="TCONS_00012475.p1"/>
    </source>
</evidence>
<keyword evidence="1" id="KW-0472">Membrane</keyword>
<sequence length="298" mass="34472">MELNIIVIFITIFNIYNFLINGIYAFPGNDCVEPCMLQMQLVMQNGPFSEGEMHDNKDHISWNQLLHLSKKKHITEQSFHDICQAYRSVDKCLQNCESISENSSRLRKTYAGIRFICIDHKKEFFTHLPCLAENEPLAMSECKNEINQSLISSSSFGEAIINREQHLIRNRFNGLCQDLKQMIRCIRPVTIKSCGKDAAEIMMKFITIGFTSFEQLYSQLGLSDHLPIACKNLVVTTQTKIEEKEEIKNIQSNDNIKTYQRQQEHIKIISSKSNKNTHIIILILTTVAINEIFIRFFL</sequence>
<proteinExistence type="predicted"/>
<evidence type="ECO:0000256" key="1">
    <source>
        <dbReference type="SAM" id="Phobius"/>
    </source>
</evidence>
<evidence type="ECO:0000259" key="2">
    <source>
        <dbReference type="Pfam" id="PF15481"/>
    </source>
</evidence>
<accession>A0A0K0EN84</accession>
<feature type="transmembrane region" description="Helical" evidence="1">
    <location>
        <begin position="6"/>
        <end position="26"/>
    </location>
</feature>
<dbReference type="Pfam" id="PF15481">
    <property type="entry name" value="CPG4"/>
    <property type="match status" value="1"/>
</dbReference>
<dbReference type="Proteomes" id="UP000035681">
    <property type="component" value="Unplaced"/>
</dbReference>